<reference evidence="9 10" key="1">
    <citation type="journal article" date="2010" name="Stand. Genomic Sci.">
        <title>Complete genome sequence of Ferrimonas balearica type strain (PAT).</title>
        <authorList>
            <person name="Nolan M."/>
            <person name="Sikorski J."/>
            <person name="Davenport K."/>
            <person name="Lucas S."/>
            <person name="Glavina Del Rio T."/>
            <person name="Tice H."/>
            <person name="Cheng J."/>
            <person name="Goodwin L."/>
            <person name="Pitluck S."/>
            <person name="Liolios K."/>
            <person name="Ivanova N."/>
            <person name="Mavromatis K."/>
            <person name="Ovchinnikova G."/>
            <person name="Pati A."/>
            <person name="Chen A."/>
            <person name="Palaniappan K."/>
            <person name="Land M."/>
            <person name="Hauser L."/>
            <person name="Chang Y."/>
            <person name="Jeffries C."/>
            <person name="Tapia R."/>
            <person name="Brettin T."/>
            <person name="Detter J."/>
            <person name="Han C."/>
            <person name="Yasawong M."/>
            <person name="Rohde M."/>
            <person name="Tindall B."/>
            <person name="Goker M."/>
            <person name="Woyke T."/>
            <person name="Bristow J."/>
            <person name="Eisen J."/>
            <person name="Markowitz V."/>
            <person name="Hugenholtz P."/>
            <person name="Kyrpides N."/>
            <person name="Klenk H."/>
            <person name="Lapidus A."/>
        </authorList>
    </citation>
    <scope>NUCLEOTIDE SEQUENCE [LARGE SCALE GENOMIC DNA]</scope>
    <source>
        <strain evidence="10">DSM 9799 / CCM 4581 / KCTC 23876 / PAT</strain>
    </source>
</reference>
<dbReference type="PANTHER" id="PTHR30224:SF4">
    <property type="entry name" value="ELECTRON TRANSPORT PROTEIN YCCM-RELATED"/>
    <property type="match status" value="1"/>
</dbReference>
<comment type="subcellular location">
    <subcellularLocation>
        <location evidence="1">Cell membrane</location>
    </subcellularLocation>
</comment>
<feature type="transmembrane region" description="Helical" evidence="7">
    <location>
        <begin position="90"/>
        <end position="108"/>
    </location>
</feature>
<feature type="domain" description="4Fe-4S ferredoxin-type" evidence="8">
    <location>
        <begin position="346"/>
        <end position="376"/>
    </location>
</feature>
<feature type="transmembrane region" description="Helical" evidence="7">
    <location>
        <begin position="264"/>
        <end position="288"/>
    </location>
</feature>
<dbReference type="PANTHER" id="PTHR30224">
    <property type="entry name" value="ELECTRON TRANSPORT PROTEIN"/>
    <property type="match status" value="1"/>
</dbReference>
<dbReference type="KEGG" id="fbl:Fbal_2731"/>
<keyword evidence="10" id="KW-1185">Reference proteome</keyword>
<keyword evidence="4" id="KW-0408">Iron</keyword>
<evidence type="ECO:0000313" key="9">
    <source>
        <dbReference type="EMBL" id="ADN76933.1"/>
    </source>
</evidence>
<dbReference type="GO" id="GO:0046872">
    <property type="term" value="F:metal ion binding"/>
    <property type="evidence" value="ECO:0007669"/>
    <property type="project" value="UniProtKB-KW"/>
</dbReference>
<name>E1SRL2_FERBD</name>
<keyword evidence="7" id="KW-1133">Transmembrane helix</keyword>
<dbReference type="PROSITE" id="PS51379">
    <property type="entry name" value="4FE4S_FER_2"/>
    <property type="match status" value="1"/>
</dbReference>
<dbReference type="HOGENOM" id="CLU_033147_0_0_6"/>
<dbReference type="OrthoDB" id="9806398at2"/>
<dbReference type="InterPro" id="IPR017896">
    <property type="entry name" value="4Fe4S_Fe-S-bd"/>
</dbReference>
<feature type="transmembrane region" description="Helical" evidence="7">
    <location>
        <begin position="231"/>
        <end position="252"/>
    </location>
</feature>
<evidence type="ECO:0000256" key="1">
    <source>
        <dbReference type="ARBA" id="ARBA00004236"/>
    </source>
</evidence>
<dbReference type="InterPro" id="IPR017900">
    <property type="entry name" value="4Fe4S_Fe_S_CS"/>
</dbReference>
<dbReference type="Pfam" id="PF12801">
    <property type="entry name" value="Fer4_5"/>
    <property type="match status" value="2"/>
</dbReference>
<dbReference type="STRING" id="550540.Fbal_2731"/>
<dbReference type="AlphaFoldDB" id="E1SRL2"/>
<feature type="transmembrane region" description="Helical" evidence="7">
    <location>
        <begin position="154"/>
        <end position="182"/>
    </location>
</feature>
<evidence type="ECO:0000256" key="6">
    <source>
        <dbReference type="ARBA" id="ARBA00023136"/>
    </source>
</evidence>
<keyword evidence="3" id="KW-0479">Metal-binding</keyword>
<feature type="transmembrane region" description="Helical" evidence="7">
    <location>
        <begin position="38"/>
        <end position="65"/>
    </location>
</feature>
<evidence type="ECO:0000259" key="8">
    <source>
        <dbReference type="PROSITE" id="PS51379"/>
    </source>
</evidence>
<keyword evidence="7" id="KW-0812">Transmembrane</keyword>
<proteinExistence type="predicted"/>
<dbReference type="Gene3D" id="3.30.70.20">
    <property type="match status" value="1"/>
</dbReference>
<protein>
    <submittedName>
        <fullName evidence="9">4Fe-4S ferredoxin iron-sulfur binding domain protein</fullName>
    </submittedName>
</protein>
<gene>
    <name evidence="9" type="ordered locus">Fbal_2731</name>
</gene>
<dbReference type="InterPro" id="IPR052378">
    <property type="entry name" value="NosR_regulator"/>
</dbReference>
<accession>E1SRL2</accession>
<keyword evidence="2" id="KW-1003">Cell membrane</keyword>
<dbReference type="GeneID" id="67182956"/>
<feature type="transmembrane region" description="Helical" evidence="7">
    <location>
        <begin position="388"/>
        <end position="409"/>
    </location>
</feature>
<dbReference type="PROSITE" id="PS00198">
    <property type="entry name" value="4FE4S_FER_1"/>
    <property type="match status" value="1"/>
</dbReference>
<dbReference type="Proteomes" id="UP000006683">
    <property type="component" value="Chromosome"/>
</dbReference>
<dbReference type="GO" id="GO:0005886">
    <property type="term" value="C:plasma membrane"/>
    <property type="evidence" value="ECO:0007669"/>
    <property type="project" value="UniProtKB-SubCell"/>
</dbReference>
<evidence type="ECO:0000256" key="3">
    <source>
        <dbReference type="ARBA" id="ARBA00022723"/>
    </source>
</evidence>
<sequence length="430" mass="47340">MSITEWLAMGLALVLGGWALLSGPRRFGLGLTAALALLAWGLALTPLLWLGLAAVAAVLALALVWPDKRPFVWLTSAPHKARQWNRWRDVTQWLLVAAMAAAGVQYALHVWQLDSGAPTIARPDVVDAFLPIAALIQLKGLLELGLWDTHHPAGLVMLLAALGLSLTVKRAFCGWACPIGWLGERGYQLRRRLLPVNWRERLAALPNWLNRSVSVLALMLDWALRLVKYGILAWLVNLLLSGMPAMMVARYLQGLYHQAADLKMWALFTQPSAGMLVGLGVVVALALVRRNGVCRYLCPYGALMAIAGAFSPYKIRRDTALCLRDAKGMNCDKCHRACPSRIHVEVVGTVHSDECHSCQRCVAACPVKGAVSLSAPGRRWPMTPRAMVLVLIGFLFVLPLFFYAAGMWGSDTSPMMRAMLWQRLENLPLF</sequence>
<evidence type="ECO:0000256" key="2">
    <source>
        <dbReference type="ARBA" id="ARBA00022475"/>
    </source>
</evidence>
<evidence type="ECO:0000256" key="4">
    <source>
        <dbReference type="ARBA" id="ARBA00023004"/>
    </source>
</evidence>
<dbReference type="RefSeq" id="WP_013346239.1">
    <property type="nucleotide sequence ID" value="NC_014541.1"/>
</dbReference>
<evidence type="ECO:0000256" key="5">
    <source>
        <dbReference type="ARBA" id="ARBA00023014"/>
    </source>
</evidence>
<evidence type="ECO:0000313" key="10">
    <source>
        <dbReference type="Proteomes" id="UP000006683"/>
    </source>
</evidence>
<dbReference type="EMBL" id="CP002209">
    <property type="protein sequence ID" value="ADN76933.1"/>
    <property type="molecule type" value="Genomic_DNA"/>
</dbReference>
<keyword evidence="5" id="KW-0411">Iron-sulfur</keyword>
<keyword evidence="6 7" id="KW-0472">Membrane</keyword>
<organism evidence="9 10">
    <name type="scientific">Ferrimonas balearica (strain DSM 9799 / CCM 4581 / KCTC 23876 / PAT)</name>
    <dbReference type="NCBI Taxonomy" id="550540"/>
    <lineage>
        <taxon>Bacteria</taxon>
        <taxon>Pseudomonadati</taxon>
        <taxon>Pseudomonadota</taxon>
        <taxon>Gammaproteobacteria</taxon>
        <taxon>Alteromonadales</taxon>
        <taxon>Ferrimonadaceae</taxon>
        <taxon>Ferrimonas</taxon>
    </lineage>
</organism>
<dbReference type="GO" id="GO:0051536">
    <property type="term" value="F:iron-sulfur cluster binding"/>
    <property type="evidence" value="ECO:0007669"/>
    <property type="project" value="UniProtKB-KW"/>
</dbReference>
<dbReference type="SUPFAM" id="SSF54862">
    <property type="entry name" value="4Fe-4S ferredoxins"/>
    <property type="match status" value="1"/>
</dbReference>
<evidence type="ECO:0000256" key="7">
    <source>
        <dbReference type="SAM" id="Phobius"/>
    </source>
</evidence>
<dbReference type="eggNOG" id="COG0348">
    <property type="taxonomic scope" value="Bacteria"/>
</dbReference>